<gene>
    <name evidence="2" type="ORF">GRI44_05855</name>
</gene>
<protein>
    <recommendedName>
        <fullName evidence="1">Uracil-DNA glycosylase-like domain-containing protein</fullName>
    </recommendedName>
</protein>
<dbReference type="Proteomes" id="UP000473531">
    <property type="component" value="Unassembled WGS sequence"/>
</dbReference>
<feature type="domain" description="Uracil-DNA glycosylase-like" evidence="1">
    <location>
        <begin position="111"/>
        <end position="208"/>
    </location>
</feature>
<reference evidence="2 3" key="1">
    <citation type="submission" date="2019-12" db="EMBL/GenBank/DDBJ databases">
        <title>Genomic-based taxomic classification of the family Erythrobacteraceae.</title>
        <authorList>
            <person name="Xu L."/>
        </authorList>
    </citation>
    <scope>NUCLEOTIDE SEQUENCE [LARGE SCALE GENOMIC DNA]</scope>
    <source>
        <strain evidence="2 3">KCTC 52259</strain>
    </source>
</reference>
<dbReference type="RefSeq" id="WP_160600454.1">
    <property type="nucleotide sequence ID" value="NZ_WTYU01000001.1"/>
</dbReference>
<dbReference type="Pfam" id="PF03167">
    <property type="entry name" value="UDG"/>
    <property type="match status" value="1"/>
</dbReference>
<evidence type="ECO:0000313" key="3">
    <source>
        <dbReference type="Proteomes" id="UP000473531"/>
    </source>
</evidence>
<evidence type="ECO:0000313" key="2">
    <source>
        <dbReference type="EMBL" id="MXP14273.1"/>
    </source>
</evidence>
<dbReference type="OrthoDB" id="5290748at2"/>
<proteinExistence type="predicted"/>
<dbReference type="InterPro" id="IPR036895">
    <property type="entry name" value="Uracil-DNA_glycosylase-like_sf"/>
</dbReference>
<organism evidence="2 3">
    <name type="scientific">Allopontixanthobacter confluentis</name>
    <dbReference type="NCBI Taxonomy" id="1849021"/>
    <lineage>
        <taxon>Bacteria</taxon>
        <taxon>Pseudomonadati</taxon>
        <taxon>Pseudomonadota</taxon>
        <taxon>Alphaproteobacteria</taxon>
        <taxon>Sphingomonadales</taxon>
        <taxon>Erythrobacteraceae</taxon>
        <taxon>Allopontixanthobacter</taxon>
    </lineage>
</organism>
<dbReference type="EMBL" id="WTYU01000001">
    <property type="protein sequence ID" value="MXP14273.1"/>
    <property type="molecule type" value="Genomic_DNA"/>
</dbReference>
<accession>A0A6L7GDZ6</accession>
<dbReference type="AlphaFoldDB" id="A0A6L7GDZ6"/>
<dbReference type="InterPro" id="IPR005122">
    <property type="entry name" value="Uracil-DNA_glycosylase-like"/>
</dbReference>
<evidence type="ECO:0000259" key="1">
    <source>
        <dbReference type="Pfam" id="PF03167"/>
    </source>
</evidence>
<dbReference type="Gene3D" id="3.40.470.10">
    <property type="entry name" value="Uracil-DNA glycosylase-like domain"/>
    <property type="match status" value="1"/>
</dbReference>
<sequence>MNDSKSPSTPLTLAEEFAAAQVWWQDAGVDQDYEDVAKNWLAQDDAPDMPRNIQPAFVAGEPPEKKIAAAPERQKPGGAGQDWPTDLATFQSWWLAEPTLDEGGSFPRIPPRGKDKPALMVIVAEPEPQDSDTLLSGPLGKFLSNILAAADIGADGLYLASALPRHTPMADFPRLHADGLADVLHHHIKLAEPQRMCVLGRNIWPLLGHDVAQGAAFLPDFDHEGRSVPVLGAEGLAELLRSTARRERFWRRWLQWTDG</sequence>
<keyword evidence="3" id="KW-1185">Reference proteome</keyword>
<dbReference type="SUPFAM" id="SSF52141">
    <property type="entry name" value="Uracil-DNA glycosylase-like"/>
    <property type="match status" value="1"/>
</dbReference>
<name>A0A6L7GDZ6_9SPHN</name>
<comment type="caution">
    <text evidence="2">The sequence shown here is derived from an EMBL/GenBank/DDBJ whole genome shotgun (WGS) entry which is preliminary data.</text>
</comment>